<organism evidence="3 4">
    <name type="scientific">Actinobaculum suis</name>
    <dbReference type="NCBI Taxonomy" id="1657"/>
    <lineage>
        <taxon>Bacteria</taxon>
        <taxon>Bacillati</taxon>
        <taxon>Actinomycetota</taxon>
        <taxon>Actinomycetes</taxon>
        <taxon>Actinomycetales</taxon>
        <taxon>Actinomycetaceae</taxon>
        <taxon>Actinobaculum</taxon>
    </lineage>
</organism>
<proteinExistence type="predicted"/>
<evidence type="ECO:0000313" key="3">
    <source>
        <dbReference type="EMBL" id="VDG77261.1"/>
    </source>
</evidence>
<keyword evidence="2" id="KW-1133">Transmembrane helix</keyword>
<sequence length="606" mass="65368">MSIFASRQARPSASRPARLSASSRARFAASGQARRPRFGFCRGIDPVAAGLAIFAGAIYVIFSAYTWRNFNSISWDQGIFTRLADQYARGIFPPIVDIKAPGYNLWGDHFHPILLLTGPLFRLWPSGMMLLVLQSALFALSVYPIVKLARQHTRYWLLVAAAYILSWGLTSALVVQFHEIAFAVPLLAFGITNWIWGKRARACAQIALLVFVKEDMGFTVIAFAAVIFLRAYLERLRARPAPVSGASANTVVYQGAEVSTGATVSGGNEVSTGPAICGRNEVSTGRACTANTVLTDDAAPAPRFGRARTWWHAGLATLRSRTGLASIFLALWGLAWFLLATQVFLPYFSGAGEWEYVTRVEADSAPGLAGWLMPANVKVPTLLWIAAGLGLIGLRSPWALLLVPTLLWRFAGNNPYYWTILWHYSAVLMPIMSVALVDGLARIRAEAQAKSALGAAPSASRLQKLAGYAAVLALCGAITGTSTNGFGHWATGQGNTQGWNSVAGYGDAQSARQQAAARAGIAAVGQGRTVVTDVVTMAYVVPGNRVLWEHSYAGAEPEIDTVFFSNRLHHGDGLQVALWATEKFGGTWDIVSDKSGYVVVMKEGTY</sequence>
<keyword evidence="2" id="KW-0472">Membrane</keyword>
<dbReference type="EMBL" id="UYIO01000001">
    <property type="protein sequence ID" value="VDG77261.1"/>
    <property type="molecule type" value="Genomic_DNA"/>
</dbReference>
<feature type="transmembrane region" description="Helical" evidence="2">
    <location>
        <begin position="216"/>
        <end position="233"/>
    </location>
</feature>
<accession>A0A7Z9C981</accession>
<feature type="transmembrane region" description="Helical" evidence="2">
    <location>
        <begin position="421"/>
        <end position="441"/>
    </location>
</feature>
<name>A0A7Z9C981_9ACTO</name>
<dbReference type="Pfam" id="PF09852">
    <property type="entry name" value="DUF2079"/>
    <property type="match status" value="1"/>
</dbReference>
<feature type="transmembrane region" description="Helical" evidence="2">
    <location>
        <begin position="44"/>
        <end position="67"/>
    </location>
</feature>
<dbReference type="InterPro" id="IPR018650">
    <property type="entry name" value="STSV1_Orf64"/>
</dbReference>
<reference evidence="3 4" key="1">
    <citation type="submission" date="2018-11" db="EMBL/GenBank/DDBJ databases">
        <authorList>
            <consortium name="Pathogen Informatics"/>
        </authorList>
    </citation>
    <scope>NUCLEOTIDE SEQUENCE [LARGE SCALE GENOMIC DNA]</scope>
    <source>
        <strain evidence="3 4">NCTC10327</strain>
    </source>
</reference>
<evidence type="ECO:0000256" key="1">
    <source>
        <dbReference type="SAM" id="MobiDB-lite"/>
    </source>
</evidence>
<feature type="transmembrane region" description="Helical" evidence="2">
    <location>
        <begin position="155"/>
        <end position="174"/>
    </location>
</feature>
<comment type="caution">
    <text evidence="3">The sequence shown here is derived from an EMBL/GenBank/DDBJ whole genome shotgun (WGS) entry which is preliminary data.</text>
</comment>
<feature type="transmembrane region" description="Helical" evidence="2">
    <location>
        <begin position="382"/>
        <end position="401"/>
    </location>
</feature>
<feature type="transmembrane region" description="Helical" evidence="2">
    <location>
        <begin position="324"/>
        <end position="345"/>
    </location>
</feature>
<gene>
    <name evidence="3" type="ORF">NCTC10327_01873</name>
</gene>
<keyword evidence="2" id="KW-0812">Transmembrane</keyword>
<dbReference type="RefSeq" id="WP_185934354.1">
    <property type="nucleotide sequence ID" value="NZ_UYIO01000001.1"/>
</dbReference>
<protein>
    <submittedName>
        <fullName evidence="3">Predicted membrane protein</fullName>
    </submittedName>
</protein>
<dbReference type="AlphaFoldDB" id="A0A7Z9C981"/>
<dbReference type="Proteomes" id="UP000269974">
    <property type="component" value="Unassembled WGS sequence"/>
</dbReference>
<feature type="region of interest" description="Disordered" evidence="1">
    <location>
        <begin position="1"/>
        <end position="20"/>
    </location>
</feature>
<evidence type="ECO:0000313" key="4">
    <source>
        <dbReference type="Proteomes" id="UP000269974"/>
    </source>
</evidence>
<feature type="transmembrane region" description="Helical" evidence="2">
    <location>
        <begin position="123"/>
        <end position="143"/>
    </location>
</feature>
<evidence type="ECO:0000256" key="2">
    <source>
        <dbReference type="SAM" id="Phobius"/>
    </source>
</evidence>